<evidence type="ECO:0000313" key="3">
    <source>
        <dbReference type="Proteomes" id="UP001549184"/>
    </source>
</evidence>
<evidence type="ECO:0000313" key="2">
    <source>
        <dbReference type="EMBL" id="MET3654577.1"/>
    </source>
</evidence>
<dbReference type="Proteomes" id="UP001549184">
    <property type="component" value="Unassembled WGS sequence"/>
</dbReference>
<organism evidence="2 3">
    <name type="scientific">Dyella japonica</name>
    <dbReference type="NCBI Taxonomy" id="231455"/>
    <lineage>
        <taxon>Bacteria</taxon>
        <taxon>Pseudomonadati</taxon>
        <taxon>Pseudomonadota</taxon>
        <taxon>Gammaproteobacteria</taxon>
        <taxon>Lysobacterales</taxon>
        <taxon>Rhodanobacteraceae</taxon>
        <taxon>Dyella</taxon>
    </lineage>
</organism>
<comment type="caution">
    <text evidence="2">The sequence shown here is derived from an EMBL/GenBank/DDBJ whole genome shotgun (WGS) entry which is preliminary data.</text>
</comment>
<name>A0ABV2K0H9_9GAMM</name>
<proteinExistence type="predicted"/>
<keyword evidence="1" id="KW-1133">Transmembrane helix</keyword>
<gene>
    <name evidence="2" type="ORF">ABIC75_004325</name>
</gene>
<feature type="transmembrane region" description="Helical" evidence="1">
    <location>
        <begin position="55"/>
        <end position="75"/>
    </location>
</feature>
<accession>A0ABV2K0H9</accession>
<protein>
    <recommendedName>
        <fullName evidence="4">DUF1232 domain-containing protein</fullName>
    </recommendedName>
</protein>
<sequence length="117" mass="13245">MAWLDPQWFTPEALAAEWRRKDVRKWLIGVITATVVLMLLCQPETAPTALFIDSVGIDVFLMLLEVQLLVALVLCRDQLMDFLRTAYASDGALGTVMRKTVALGRNMREAMRGSFRE</sequence>
<evidence type="ECO:0000256" key="1">
    <source>
        <dbReference type="SAM" id="Phobius"/>
    </source>
</evidence>
<keyword evidence="1" id="KW-0472">Membrane</keyword>
<reference evidence="2 3" key="1">
    <citation type="submission" date="2024-06" db="EMBL/GenBank/DDBJ databases">
        <title>Sorghum-associated microbial communities from plants grown in Nebraska, USA.</title>
        <authorList>
            <person name="Schachtman D."/>
        </authorList>
    </citation>
    <scope>NUCLEOTIDE SEQUENCE [LARGE SCALE GENOMIC DNA]</scope>
    <source>
        <strain evidence="2 3">1073</strain>
    </source>
</reference>
<keyword evidence="1" id="KW-0812">Transmembrane</keyword>
<feature type="transmembrane region" description="Helical" evidence="1">
    <location>
        <begin position="26"/>
        <end position="43"/>
    </location>
</feature>
<keyword evidence="3" id="KW-1185">Reference proteome</keyword>
<dbReference type="EMBL" id="JBEPMU010000007">
    <property type="protein sequence ID" value="MET3654577.1"/>
    <property type="molecule type" value="Genomic_DNA"/>
</dbReference>
<evidence type="ECO:0008006" key="4">
    <source>
        <dbReference type="Google" id="ProtNLM"/>
    </source>
</evidence>
<dbReference type="RefSeq" id="WP_354015928.1">
    <property type="nucleotide sequence ID" value="NZ_JBEPMU010000007.1"/>
</dbReference>